<dbReference type="EnsemblPlants" id="OMERI03G21030.1">
    <property type="protein sequence ID" value="OMERI03G21030.1"/>
    <property type="gene ID" value="OMERI03G21030"/>
</dbReference>
<feature type="region of interest" description="Disordered" evidence="1">
    <location>
        <begin position="1"/>
        <end position="30"/>
    </location>
</feature>
<reference evidence="2" key="2">
    <citation type="submission" date="2018-05" db="EMBL/GenBank/DDBJ databases">
        <title>OmerRS3 (Oryza meridionalis Reference Sequence Version 3).</title>
        <authorList>
            <person name="Zhang J."/>
            <person name="Kudrna D."/>
            <person name="Lee S."/>
            <person name="Talag J."/>
            <person name="Welchert J."/>
            <person name="Wing R.A."/>
        </authorList>
    </citation>
    <scope>NUCLEOTIDE SEQUENCE [LARGE SCALE GENOMIC DNA]</scope>
    <source>
        <strain evidence="2">cv. OR44</strain>
    </source>
</reference>
<keyword evidence="3" id="KW-1185">Reference proteome</keyword>
<reference evidence="2" key="1">
    <citation type="submission" date="2015-04" db="UniProtKB">
        <authorList>
            <consortium name="EnsemblPlants"/>
        </authorList>
    </citation>
    <scope>IDENTIFICATION</scope>
</reference>
<dbReference type="Proteomes" id="UP000008021">
    <property type="component" value="Chromosome 3"/>
</dbReference>
<feature type="region of interest" description="Disordered" evidence="1">
    <location>
        <begin position="83"/>
        <end position="105"/>
    </location>
</feature>
<dbReference type="Gramene" id="OMERI03G21030.1">
    <property type="protein sequence ID" value="OMERI03G21030.1"/>
    <property type="gene ID" value="OMERI03G21030"/>
</dbReference>
<proteinExistence type="predicted"/>
<evidence type="ECO:0000313" key="3">
    <source>
        <dbReference type="Proteomes" id="UP000008021"/>
    </source>
</evidence>
<evidence type="ECO:0000313" key="2">
    <source>
        <dbReference type="EnsemblPlants" id="OMERI03G21030.1"/>
    </source>
</evidence>
<accession>A0A0E0D2S5</accession>
<sequence length="105" mass="10993">MGGTQIPLSSPQSYGLFPQSPNTVHTGPTPPMTSLLATPVQACSAPPHALLHLRPCLALLPLARSIVAGLGCCPTTSPALPRRWQRAPSSRYPSVGSEPPSLYLV</sequence>
<dbReference type="AlphaFoldDB" id="A0A0E0D2S5"/>
<organism evidence="2">
    <name type="scientific">Oryza meridionalis</name>
    <dbReference type="NCBI Taxonomy" id="40149"/>
    <lineage>
        <taxon>Eukaryota</taxon>
        <taxon>Viridiplantae</taxon>
        <taxon>Streptophyta</taxon>
        <taxon>Embryophyta</taxon>
        <taxon>Tracheophyta</taxon>
        <taxon>Spermatophyta</taxon>
        <taxon>Magnoliopsida</taxon>
        <taxon>Liliopsida</taxon>
        <taxon>Poales</taxon>
        <taxon>Poaceae</taxon>
        <taxon>BOP clade</taxon>
        <taxon>Oryzoideae</taxon>
        <taxon>Oryzeae</taxon>
        <taxon>Oryzinae</taxon>
        <taxon>Oryza</taxon>
    </lineage>
</organism>
<protein>
    <submittedName>
        <fullName evidence="2">Uncharacterized protein</fullName>
    </submittedName>
</protein>
<evidence type="ECO:0000256" key="1">
    <source>
        <dbReference type="SAM" id="MobiDB-lite"/>
    </source>
</evidence>
<dbReference type="HOGENOM" id="CLU_2240896_0_0_1"/>
<name>A0A0E0D2S5_9ORYZ</name>
<feature type="compositionally biased region" description="Polar residues" evidence="1">
    <location>
        <begin position="1"/>
        <end position="26"/>
    </location>
</feature>